<dbReference type="EMBL" id="CAJNOU010002829">
    <property type="protein sequence ID" value="CAF1352369.1"/>
    <property type="molecule type" value="Genomic_DNA"/>
</dbReference>
<dbReference type="EMBL" id="CAJOBD010002878">
    <property type="protein sequence ID" value="CAF3914474.1"/>
    <property type="molecule type" value="Genomic_DNA"/>
</dbReference>
<dbReference type="EMBL" id="CAJOBE010012677">
    <property type="protein sequence ID" value="CAF4153147.1"/>
    <property type="molecule type" value="Genomic_DNA"/>
</dbReference>
<evidence type="ECO:0000313" key="3">
    <source>
        <dbReference type="EMBL" id="CAF1192701.1"/>
    </source>
</evidence>
<dbReference type="EMBL" id="CAJNOL010002134">
    <property type="protein sequence ID" value="CAF1466165.1"/>
    <property type="molecule type" value="Genomic_DNA"/>
</dbReference>
<feature type="transmembrane region" description="Helical" evidence="1">
    <location>
        <begin position="128"/>
        <end position="154"/>
    </location>
</feature>
<dbReference type="Proteomes" id="UP000663889">
    <property type="component" value="Unassembled WGS sequence"/>
</dbReference>
<dbReference type="EMBL" id="CAJOAX010003992">
    <property type="protein sequence ID" value="CAF3884192.1"/>
    <property type="molecule type" value="Genomic_DNA"/>
</dbReference>
<evidence type="ECO:0000313" key="8">
    <source>
        <dbReference type="EMBL" id="CAF3884192.1"/>
    </source>
</evidence>
<evidence type="ECO:0000313" key="4">
    <source>
        <dbReference type="EMBL" id="CAF1250124.1"/>
    </source>
</evidence>
<dbReference type="OrthoDB" id="10049509at2759"/>
<sequence length="157" mass="17903">MQLFIIIILVVSLGFALIGITTNYWYQSLSNEFNEGLWVICHRQSTLSYSSLNIDSCHKQPYFKSQGLAVSALVILSISLILSTIRRYRKNDPILVYLTILLLIISIILSIFSYLLHPRDLNVNQFGYSIYFMLISNILSFITTGLLIFSAIMIQPS</sequence>
<dbReference type="AlphaFoldDB" id="A0A815QGG4"/>
<gene>
    <name evidence="10" type="ORF">FNK824_LOCUS33791</name>
    <name evidence="9" type="ORF">JBS370_LOCUS21580</name>
    <name evidence="6" type="ORF">JXQ802_LOCUS38275</name>
    <name evidence="7" type="ORF">JXQ802_LOCUS38462</name>
    <name evidence="8" type="ORF">OTI717_LOCUS22920</name>
    <name evidence="3" type="ORF">PYM288_LOCUS24433</name>
    <name evidence="2" type="ORF">RFH988_LOCUS19605</name>
    <name evidence="5" type="ORF">SEV965_LOCUS28933</name>
    <name evidence="4" type="ORF">ZHD862_LOCUS25342</name>
</gene>
<dbReference type="EMBL" id="CAJNOT010001797">
    <property type="protein sequence ID" value="CAF1250124.1"/>
    <property type="molecule type" value="Genomic_DNA"/>
</dbReference>
<dbReference type="EMBL" id="CAJNOL010002109">
    <property type="protein sequence ID" value="CAF1462895.1"/>
    <property type="molecule type" value="Genomic_DNA"/>
</dbReference>
<keyword evidence="1" id="KW-0812">Transmembrane</keyword>
<evidence type="ECO:0000313" key="9">
    <source>
        <dbReference type="EMBL" id="CAF3914474.1"/>
    </source>
</evidence>
<evidence type="ECO:0000313" key="2">
    <source>
        <dbReference type="EMBL" id="CAF1106595.1"/>
    </source>
</evidence>
<dbReference type="Proteomes" id="UP000663864">
    <property type="component" value="Unassembled WGS sequence"/>
</dbReference>
<dbReference type="EMBL" id="CAJNOH010001229">
    <property type="protein sequence ID" value="CAF1192701.1"/>
    <property type="molecule type" value="Genomic_DNA"/>
</dbReference>
<accession>A0A815QGG4</accession>
<dbReference type="Proteomes" id="UP000663823">
    <property type="component" value="Unassembled WGS sequence"/>
</dbReference>
<evidence type="ECO:0000313" key="7">
    <source>
        <dbReference type="EMBL" id="CAF1466165.1"/>
    </source>
</evidence>
<proteinExistence type="predicted"/>
<evidence type="ECO:0000256" key="1">
    <source>
        <dbReference type="SAM" id="Phobius"/>
    </source>
</evidence>
<keyword evidence="1" id="KW-0472">Membrane</keyword>
<name>A0A815QGG4_9BILA</name>
<dbReference type="Proteomes" id="UP000663854">
    <property type="component" value="Unassembled WGS sequence"/>
</dbReference>
<dbReference type="Gene3D" id="1.20.140.150">
    <property type="match status" value="1"/>
</dbReference>
<dbReference type="Proteomes" id="UP000663882">
    <property type="component" value="Unassembled WGS sequence"/>
</dbReference>
<feature type="transmembrane region" description="Helical" evidence="1">
    <location>
        <begin position="94"/>
        <end position="116"/>
    </location>
</feature>
<organism evidence="6 11">
    <name type="scientific">Rotaria sordida</name>
    <dbReference type="NCBI Taxonomy" id="392033"/>
    <lineage>
        <taxon>Eukaryota</taxon>
        <taxon>Metazoa</taxon>
        <taxon>Spiralia</taxon>
        <taxon>Gnathifera</taxon>
        <taxon>Rotifera</taxon>
        <taxon>Eurotatoria</taxon>
        <taxon>Bdelloidea</taxon>
        <taxon>Philodinida</taxon>
        <taxon>Philodinidae</taxon>
        <taxon>Rotaria</taxon>
    </lineage>
</organism>
<dbReference type="Proteomes" id="UP000663836">
    <property type="component" value="Unassembled WGS sequence"/>
</dbReference>
<evidence type="ECO:0000313" key="11">
    <source>
        <dbReference type="Proteomes" id="UP000663870"/>
    </source>
</evidence>
<reference evidence="6" key="1">
    <citation type="submission" date="2021-02" db="EMBL/GenBank/DDBJ databases">
        <authorList>
            <person name="Nowell W R."/>
        </authorList>
    </citation>
    <scope>NUCLEOTIDE SEQUENCE</scope>
</reference>
<dbReference type="Proteomes" id="UP000663870">
    <property type="component" value="Unassembled WGS sequence"/>
</dbReference>
<dbReference type="EMBL" id="CAJNOO010001157">
    <property type="protein sequence ID" value="CAF1106595.1"/>
    <property type="molecule type" value="Genomic_DNA"/>
</dbReference>
<protein>
    <submittedName>
        <fullName evidence="6">Uncharacterized protein</fullName>
    </submittedName>
</protein>
<keyword evidence="11" id="KW-1185">Reference proteome</keyword>
<evidence type="ECO:0000313" key="6">
    <source>
        <dbReference type="EMBL" id="CAF1462895.1"/>
    </source>
</evidence>
<keyword evidence="1" id="KW-1133">Transmembrane helix</keyword>
<evidence type="ECO:0000313" key="10">
    <source>
        <dbReference type="EMBL" id="CAF4153147.1"/>
    </source>
</evidence>
<evidence type="ECO:0000313" key="5">
    <source>
        <dbReference type="EMBL" id="CAF1352369.1"/>
    </source>
</evidence>
<feature type="transmembrane region" description="Helical" evidence="1">
    <location>
        <begin position="62"/>
        <end position="82"/>
    </location>
</feature>
<comment type="caution">
    <text evidence="6">The sequence shown here is derived from an EMBL/GenBank/DDBJ whole genome shotgun (WGS) entry which is preliminary data.</text>
</comment>
<dbReference type="Proteomes" id="UP000663874">
    <property type="component" value="Unassembled WGS sequence"/>
</dbReference>